<keyword evidence="3" id="KW-1185">Reference proteome</keyword>
<feature type="signal peptide" evidence="1">
    <location>
        <begin position="1"/>
        <end position="26"/>
    </location>
</feature>
<dbReference type="Proteomes" id="UP000183975">
    <property type="component" value="Unassembled WGS sequence"/>
</dbReference>
<sequence length="105" mass="12023">MKRSLVFLATACALCVAWVLCKGMQADTRTVEIEGEAIPYICQNEKVYVYLKDLLDSGFFVDAAESRTLETRSGMVSEIVLWQEDIYPNEDKKRRYPTCAGWMEI</sequence>
<gene>
    <name evidence="2" type="ORF">SAMN02745138_00861</name>
</gene>
<evidence type="ECO:0000313" key="3">
    <source>
        <dbReference type="Proteomes" id="UP000183975"/>
    </source>
</evidence>
<protein>
    <submittedName>
        <fullName evidence="2">Uncharacterized protein</fullName>
    </submittedName>
</protein>
<evidence type="ECO:0000256" key="1">
    <source>
        <dbReference type="SAM" id="SignalP"/>
    </source>
</evidence>
<proteinExistence type="predicted"/>
<reference evidence="2 3" key="1">
    <citation type="submission" date="2016-11" db="EMBL/GenBank/DDBJ databases">
        <authorList>
            <person name="Jaros S."/>
            <person name="Januszkiewicz K."/>
            <person name="Wedrychowicz H."/>
        </authorList>
    </citation>
    <scope>NUCLEOTIDE SEQUENCE [LARGE SCALE GENOMIC DNA]</scope>
    <source>
        <strain evidence="2 3">DSM 14214</strain>
    </source>
</reference>
<dbReference type="EMBL" id="FRAH01000010">
    <property type="protein sequence ID" value="SHJ94952.1"/>
    <property type="molecule type" value="Genomic_DNA"/>
</dbReference>
<dbReference type="AlphaFoldDB" id="A0A1M6NH43"/>
<keyword evidence="1" id="KW-0732">Signal</keyword>
<feature type="chain" id="PRO_5012274419" evidence="1">
    <location>
        <begin position="27"/>
        <end position="105"/>
    </location>
</feature>
<accession>A0A1M6NH43</accession>
<name>A0A1M6NH43_9FIRM</name>
<organism evidence="2 3">
    <name type="scientific">Anaerotignum lactatifermentans DSM 14214</name>
    <dbReference type="NCBI Taxonomy" id="1121323"/>
    <lineage>
        <taxon>Bacteria</taxon>
        <taxon>Bacillati</taxon>
        <taxon>Bacillota</taxon>
        <taxon>Clostridia</taxon>
        <taxon>Lachnospirales</taxon>
        <taxon>Anaerotignaceae</taxon>
        <taxon>Anaerotignum</taxon>
    </lineage>
</organism>
<evidence type="ECO:0000313" key="2">
    <source>
        <dbReference type="EMBL" id="SHJ94952.1"/>
    </source>
</evidence>